<sequence length="283" mass="29199">MQPEDIDKLFRDRLEGHAPTPPAYLWNQLEAEIQPKRKRPVMWLAAAAVALLTLLGGAWMLLVQQGPTSGLGAGAVASVTKKSPAKKSAATQATPASPSPSTTSEAQNEAAPTEVAISEASAARPEGVQPAPAAETRRTGLGHSQAPRSTPAQPQKAMLAAAPSRQAVAPATPAPTAPEQRAVAVALPAEVDPATNTLALATAAKSVPMGPIEVEVRPSTVATALATSDASDYGRRPRLGALLQQARNAVRGDKVSLTDAGLPEVVTVEARLGNRTLTKVIQL</sequence>
<gene>
    <name evidence="3" type="ORF">SAMN06265337_0761</name>
</gene>
<name>A0A212TA61_9BACT</name>
<keyword evidence="4" id="KW-1185">Reference proteome</keyword>
<evidence type="ECO:0000256" key="2">
    <source>
        <dbReference type="SAM" id="Phobius"/>
    </source>
</evidence>
<feature type="compositionally biased region" description="Low complexity" evidence="1">
    <location>
        <begin position="160"/>
        <end position="171"/>
    </location>
</feature>
<dbReference type="AlphaFoldDB" id="A0A212TA61"/>
<dbReference type="RefSeq" id="WP_088842065.1">
    <property type="nucleotide sequence ID" value="NZ_FYEW01000001.1"/>
</dbReference>
<dbReference type="OrthoDB" id="849204at2"/>
<reference evidence="4" key="1">
    <citation type="submission" date="2017-06" db="EMBL/GenBank/DDBJ databases">
        <authorList>
            <person name="Varghese N."/>
            <person name="Submissions S."/>
        </authorList>
    </citation>
    <scope>NUCLEOTIDE SEQUENCE [LARGE SCALE GENOMIC DNA]</scope>
    <source>
        <strain evidence="4">DSM 11116</strain>
    </source>
</reference>
<protein>
    <submittedName>
        <fullName evidence="3">Uncharacterized protein</fullName>
    </submittedName>
</protein>
<dbReference type="Proteomes" id="UP000198131">
    <property type="component" value="Unassembled WGS sequence"/>
</dbReference>
<keyword evidence="2" id="KW-0472">Membrane</keyword>
<evidence type="ECO:0000256" key="1">
    <source>
        <dbReference type="SAM" id="MobiDB-lite"/>
    </source>
</evidence>
<evidence type="ECO:0000313" key="4">
    <source>
        <dbReference type="Proteomes" id="UP000198131"/>
    </source>
</evidence>
<feature type="transmembrane region" description="Helical" evidence="2">
    <location>
        <begin position="41"/>
        <end position="62"/>
    </location>
</feature>
<feature type="compositionally biased region" description="Low complexity" evidence="1">
    <location>
        <begin position="84"/>
        <end position="104"/>
    </location>
</feature>
<evidence type="ECO:0000313" key="3">
    <source>
        <dbReference type="EMBL" id="SNC62885.1"/>
    </source>
</evidence>
<keyword evidence="2" id="KW-1133">Transmembrane helix</keyword>
<proteinExistence type="predicted"/>
<feature type="region of interest" description="Disordered" evidence="1">
    <location>
        <begin position="84"/>
        <end position="176"/>
    </location>
</feature>
<keyword evidence="2" id="KW-0812">Transmembrane</keyword>
<accession>A0A212TA61</accession>
<dbReference type="EMBL" id="FYEW01000001">
    <property type="protein sequence ID" value="SNC62885.1"/>
    <property type="molecule type" value="Genomic_DNA"/>
</dbReference>
<organism evidence="3 4">
    <name type="scientific">Hymenobacter gelipurpurascens</name>
    <dbReference type="NCBI Taxonomy" id="89968"/>
    <lineage>
        <taxon>Bacteria</taxon>
        <taxon>Pseudomonadati</taxon>
        <taxon>Bacteroidota</taxon>
        <taxon>Cytophagia</taxon>
        <taxon>Cytophagales</taxon>
        <taxon>Hymenobacteraceae</taxon>
        <taxon>Hymenobacter</taxon>
    </lineage>
</organism>